<dbReference type="Proteomes" id="UP000319783">
    <property type="component" value="Unassembled WGS sequence"/>
</dbReference>
<gene>
    <name evidence="1" type="ORF">JETT_3353</name>
</gene>
<evidence type="ECO:0000313" key="2">
    <source>
        <dbReference type="Proteomes" id="UP000319783"/>
    </source>
</evidence>
<dbReference type="EMBL" id="SULG01000105">
    <property type="protein sequence ID" value="TLD40393.1"/>
    <property type="molecule type" value="Genomic_DNA"/>
</dbReference>
<reference evidence="1 2" key="1">
    <citation type="submission" date="2019-04" db="EMBL/GenBank/DDBJ databases">
        <title>Genome of a novel bacterium Candidatus Jettenia ecosi reconstructed from metagenome of an anammox bioreactor.</title>
        <authorList>
            <person name="Mardanov A.V."/>
            <person name="Beletsky A.V."/>
            <person name="Ravin N.V."/>
            <person name="Botchkova E.A."/>
            <person name="Litti Y.V."/>
            <person name="Nozhevnikova A.N."/>
        </authorList>
    </citation>
    <scope>NUCLEOTIDE SEQUENCE [LARGE SCALE GENOMIC DNA]</scope>
    <source>
        <strain evidence="1">J2</strain>
    </source>
</reference>
<name>A0A533Q6Z6_9BACT</name>
<organism evidence="1 2">
    <name type="scientific">Candidatus Jettenia ecosi</name>
    <dbReference type="NCBI Taxonomy" id="2494326"/>
    <lineage>
        <taxon>Bacteria</taxon>
        <taxon>Pseudomonadati</taxon>
        <taxon>Planctomycetota</taxon>
        <taxon>Candidatus Brocadiia</taxon>
        <taxon>Candidatus Brocadiales</taxon>
        <taxon>Candidatus Brocadiaceae</taxon>
        <taxon>Candidatus Jettenia</taxon>
    </lineage>
</organism>
<comment type="caution">
    <text evidence="1">The sequence shown here is derived from an EMBL/GenBank/DDBJ whole genome shotgun (WGS) entry which is preliminary data.</text>
</comment>
<proteinExistence type="predicted"/>
<sequence length="185" mass="21221">MLKNSYFKKYMITLLFFYCFFMYDHTISAHESHDHSREAVVTIGKKTVVHLQSIIATYQEVYHHLVKKDLHGITDLAQKLVDAARQAMRTESRGAGHHMMQHVFAGAEDLKKTQGIQDAQKAFASMSNALLPFFKSWPNQLKRNGLKICQCKHDGHCWLQPQNCSSVCPYSVDQAKMCSDIEEIK</sequence>
<accession>A0A533Q6Z6</accession>
<protein>
    <submittedName>
        <fullName evidence="1">Uncharacterized protein</fullName>
    </submittedName>
</protein>
<dbReference type="AlphaFoldDB" id="A0A533Q6Z6"/>
<evidence type="ECO:0000313" key="1">
    <source>
        <dbReference type="EMBL" id="TLD40393.1"/>
    </source>
</evidence>